<reference evidence="1" key="1">
    <citation type="submission" date="2020-10" db="EMBL/GenBank/DDBJ databases">
        <authorList>
            <person name="Gilroy R."/>
        </authorList>
    </citation>
    <scope>NUCLEOTIDE SEQUENCE</scope>
    <source>
        <strain evidence="1">10037</strain>
    </source>
</reference>
<accession>A0A9D9I5D0</accession>
<evidence type="ECO:0000313" key="1">
    <source>
        <dbReference type="EMBL" id="MBO8465972.1"/>
    </source>
</evidence>
<proteinExistence type="predicted"/>
<dbReference type="AlphaFoldDB" id="A0A9D9I5D0"/>
<gene>
    <name evidence="1" type="ORF">IAB93_08280</name>
</gene>
<protein>
    <recommendedName>
        <fullName evidence="3">BACON domain-containing protein</fullName>
    </recommendedName>
</protein>
<comment type="caution">
    <text evidence="1">The sequence shown here is derived from an EMBL/GenBank/DDBJ whole genome shotgun (WGS) entry which is preliminary data.</text>
</comment>
<organism evidence="1 2">
    <name type="scientific">Candidatus Merdivivens pullistercoris</name>
    <dbReference type="NCBI Taxonomy" id="2840873"/>
    <lineage>
        <taxon>Bacteria</taxon>
        <taxon>Pseudomonadati</taxon>
        <taxon>Bacteroidota</taxon>
        <taxon>Bacteroidia</taxon>
        <taxon>Bacteroidales</taxon>
        <taxon>Muribaculaceae</taxon>
        <taxon>Muribaculaceae incertae sedis</taxon>
        <taxon>Candidatus Merdivivens</taxon>
    </lineage>
</organism>
<dbReference type="EMBL" id="JADIME010000085">
    <property type="protein sequence ID" value="MBO8465972.1"/>
    <property type="molecule type" value="Genomic_DNA"/>
</dbReference>
<reference evidence="1" key="2">
    <citation type="journal article" date="2021" name="PeerJ">
        <title>Extensive microbial diversity within the chicken gut microbiome revealed by metagenomics and culture.</title>
        <authorList>
            <person name="Gilroy R."/>
            <person name="Ravi A."/>
            <person name="Getino M."/>
            <person name="Pursley I."/>
            <person name="Horton D.L."/>
            <person name="Alikhan N.F."/>
            <person name="Baker D."/>
            <person name="Gharbi K."/>
            <person name="Hall N."/>
            <person name="Watson M."/>
            <person name="Adriaenssens E.M."/>
            <person name="Foster-Nyarko E."/>
            <person name="Jarju S."/>
            <person name="Secka A."/>
            <person name="Antonio M."/>
            <person name="Oren A."/>
            <person name="Chaudhuri R.R."/>
            <person name="La Ragione R."/>
            <person name="Hildebrand F."/>
            <person name="Pallen M.J."/>
        </authorList>
    </citation>
    <scope>NUCLEOTIDE SEQUENCE</scope>
    <source>
        <strain evidence="1">10037</strain>
    </source>
</reference>
<name>A0A9D9I5D0_9BACT</name>
<dbReference type="PROSITE" id="PS51257">
    <property type="entry name" value="PROKAR_LIPOPROTEIN"/>
    <property type="match status" value="1"/>
</dbReference>
<dbReference type="Proteomes" id="UP000823597">
    <property type="component" value="Unassembled WGS sequence"/>
</dbReference>
<sequence>MKKTVFKTFALAIFTIITTGCIELPMVPKIICNTTIATNYAGGDCTIDYTIENPVSGGAVYLDTESCDWITDVSYNSSNSNSGTITFKTSPNTSSEERYITPLLKYNYHTPTGYFSTEYIFISIKQEGEPDAKVESKETYWTISSLSGHNHNSINFIQSLFPNVQVQYADIFGIIEFEANETAAKFGTVFWKDWSPNNEALYNRTKNNITELNEIGSFYLVLQMYNDYAYICTIAVDNHGNFEEMHTNGVTYTLDGASTNFTKFDKLYNSYR</sequence>
<evidence type="ECO:0008006" key="3">
    <source>
        <dbReference type="Google" id="ProtNLM"/>
    </source>
</evidence>
<evidence type="ECO:0000313" key="2">
    <source>
        <dbReference type="Proteomes" id="UP000823597"/>
    </source>
</evidence>